<sequence>MKMIRRFFCLNMVFLFFVACDPPDPPVKQIPFTPMTILATIENGQKYASIVDSVQIAMELNLPAEQIAQETNREDKKVVVITAPYTGSDFEIVLPIPVKSECLFTLFYGMPEGIEIEGDADVYGMAFWEVEAVKDGNIVGYFYQSKTDDQDKAWLYDAAYAFVVKSVTVEGECAITEKNKNTGKITTNEYNYNCTLKKGWNVMYRRTKNILTDGVPGIRVEYFTEKLSGVQWYFDPK</sequence>
<dbReference type="PROSITE" id="PS51257">
    <property type="entry name" value="PROKAR_LIPOPROTEIN"/>
    <property type="match status" value="1"/>
</dbReference>
<comment type="caution">
    <text evidence="2">The sequence shown here is derived from an EMBL/GenBank/DDBJ whole genome shotgun (WGS) entry which is preliminary data.</text>
</comment>
<feature type="chain" id="PRO_5024340714" description="Lipoprotein" evidence="1">
    <location>
        <begin position="20"/>
        <end position="237"/>
    </location>
</feature>
<keyword evidence="1" id="KW-0732">Signal</keyword>
<dbReference type="AlphaFoldDB" id="A0A5M8P4M7"/>
<gene>
    <name evidence="2" type="ORF">EZS26_000018</name>
</gene>
<dbReference type="EMBL" id="SNRX01000001">
    <property type="protein sequence ID" value="KAA6303467.1"/>
    <property type="molecule type" value="Genomic_DNA"/>
</dbReference>
<accession>A0A5M8P4M7</accession>
<feature type="signal peptide" evidence="1">
    <location>
        <begin position="1"/>
        <end position="19"/>
    </location>
</feature>
<evidence type="ECO:0000313" key="2">
    <source>
        <dbReference type="EMBL" id="KAA6303467.1"/>
    </source>
</evidence>
<dbReference type="Proteomes" id="UP000324575">
    <property type="component" value="Unassembled WGS sequence"/>
</dbReference>
<proteinExistence type="predicted"/>
<evidence type="ECO:0000256" key="1">
    <source>
        <dbReference type="SAM" id="SignalP"/>
    </source>
</evidence>
<evidence type="ECO:0000313" key="3">
    <source>
        <dbReference type="Proteomes" id="UP000324575"/>
    </source>
</evidence>
<protein>
    <recommendedName>
        <fullName evidence="4">Lipoprotein</fullName>
    </recommendedName>
</protein>
<organism evidence="2 3">
    <name type="scientific">Candidatus Ordinivivax streblomastigis</name>
    <dbReference type="NCBI Taxonomy" id="2540710"/>
    <lineage>
        <taxon>Bacteria</taxon>
        <taxon>Pseudomonadati</taxon>
        <taxon>Bacteroidota</taxon>
        <taxon>Bacteroidia</taxon>
        <taxon>Bacteroidales</taxon>
        <taxon>Candidatus Ordinivivax</taxon>
    </lineage>
</organism>
<reference evidence="2 3" key="1">
    <citation type="submission" date="2019-03" db="EMBL/GenBank/DDBJ databases">
        <title>Single cell metagenomics reveals metabolic interactions within the superorganism composed of flagellate Streblomastix strix and complex community of Bacteroidetes bacteria on its surface.</title>
        <authorList>
            <person name="Treitli S.C."/>
            <person name="Kolisko M."/>
            <person name="Husnik F."/>
            <person name="Keeling P."/>
            <person name="Hampl V."/>
        </authorList>
    </citation>
    <scope>NUCLEOTIDE SEQUENCE [LARGE SCALE GENOMIC DNA]</scope>
    <source>
        <strain evidence="2">St1</strain>
    </source>
</reference>
<evidence type="ECO:0008006" key="4">
    <source>
        <dbReference type="Google" id="ProtNLM"/>
    </source>
</evidence>
<name>A0A5M8P4M7_9BACT</name>